<gene>
    <name evidence="10" type="ORF">JTE90_002424</name>
</gene>
<dbReference type="PANTHER" id="PTHR14517">
    <property type="entry name" value="RIB43A-RELATED"/>
    <property type="match status" value="1"/>
</dbReference>
<evidence type="ECO:0000313" key="11">
    <source>
        <dbReference type="Proteomes" id="UP000827092"/>
    </source>
</evidence>
<comment type="subcellular location">
    <subcellularLocation>
        <location evidence="1">Cytoplasm</location>
        <location evidence="1">Cytoskeleton</location>
        <location evidence="1">Flagellum axoneme</location>
    </subcellularLocation>
</comment>
<name>A0AAV6UUS6_9ARAC</name>
<comment type="similarity">
    <text evidence="2">Belongs to the RIB43A family.</text>
</comment>
<evidence type="ECO:0000256" key="7">
    <source>
        <dbReference type="ARBA" id="ARBA00023212"/>
    </source>
</evidence>
<evidence type="ECO:0000256" key="1">
    <source>
        <dbReference type="ARBA" id="ARBA00004611"/>
    </source>
</evidence>
<protein>
    <recommendedName>
        <fullName evidence="12">RIB43A-like with coiled-coils protein 2</fullName>
    </recommendedName>
</protein>
<reference evidence="10 11" key="1">
    <citation type="journal article" date="2022" name="Nat. Ecol. Evol.">
        <title>A masculinizing supergene underlies an exaggerated male reproductive morph in a spider.</title>
        <authorList>
            <person name="Hendrickx F."/>
            <person name="De Corte Z."/>
            <person name="Sonet G."/>
            <person name="Van Belleghem S.M."/>
            <person name="Kostlbacher S."/>
            <person name="Vangestel C."/>
        </authorList>
    </citation>
    <scope>NUCLEOTIDE SEQUENCE [LARGE SCALE GENOMIC DNA]</scope>
    <source>
        <strain evidence="10">W744_W776</strain>
    </source>
</reference>
<evidence type="ECO:0000256" key="8">
    <source>
        <dbReference type="ARBA" id="ARBA00023273"/>
    </source>
</evidence>
<comment type="subunit">
    <text evidence="9">Microtubule inner protein component of sperm flagellar doublet microtubules.</text>
</comment>
<evidence type="ECO:0000256" key="4">
    <source>
        <dbReference type="ARBA" id="ARBA00022846"/>
    </source>
</evidence>
<keyword evidence="5" id="KW-0175">Coiled coil</keyword>
<evidence type="ECO:0000256" key="5">
    <source>
        <dbReference type="ARBA" id="ARBA00023054"/>
    </source>
</evidence>
<evidence type="ECO:0000256" key="6">
    <source>
        <dbReference type="ARBA" id="ARBA00023069"/>
    </source>
</evidence>
<keyword evidence="6" id="KW-0969">Cilium</keyword>
<dbReference type="AlphaFoldDB" id="A0AAV6UUS6"/>
<evidence type="ECO:0000256" key="3">
    <source>
        <dbReference type="ARBA" id="ARBA00022490"/>
    </source>
</evidence>
<comment type="caution">
    <text evidence="10">The sequence shown here is derived from an EMBL/GenBank/DDBJ whole genome shotgun (WGS) entry which is preliminary data.</text>
</comment>
<keyword evidence="3" id="KW-0963">Cytoplasm</keyword>
<evidence type="ECO:0000256" key="9">
    <source>
        <dbReference type="ARBA" id="ARBA00046435"/>
    </source>
</evidence>
<evidence type="ECO:0000256" key="2">
    <source>
        <dbReference type="ARBA" id="ARBA00006875"/>
    </source>
</evidence>
<keyword evidence="11" id="KW-1185">Reference proteome</keyword>
<dbReference type="EMBL" id="JAFNEN010000257">
    <property type="protein sequence ID" value="KAG8187879.1"/>
    <property type="molecule type" value="Genomic_DNA"/>
</dbReference>
<keyword evidence="8" id="KW-0966">Cell projection</keyword>
<accession>A0AAV6UUS6</accession>
<keyword evidence="7" id="KW-0206">Cytoskeleton</keyword>
<keyword evidence="4" id="KW-0282">Flagellum</keyword>
<dbReference type="PANTHER" id="PTHR14517:SF6">
    <property type="entry name" value="RE41410P"/>
    <property type="match status" value="1"/>
</dbReference>
<evidence type="ECO:0008006" key="12">
    <source>
        <dbReference type="Google" id="ProtNLM"/>
    </source>
</evidence>
<sequence length="370" mass="44918">MAMVLWDEDFNRRRISEESRRARIFDAKQRQIGLDIETLNRQVHENRLARDKQMEKEKLFVETARRNDKLALHTQFQEKKIMQEEHKKMDEFRMTSQRPEHGRDFDLYDPDGKKKEFPLRTRARDECPVSGIQKMDGEDLNFEDRQRRQKNQYQDLLLQQIEERRMQSGRQRAMENDWENRLMRQDNYGLKLSCAELGNRKDASLTLHDLNRNLAFQQRERFIQQKASEEAENLKEIEFNVFGDLLTENPTAARTPMGRVLVDRWKGMEKAQLQEFYEGQRRQIDEKQKKLERELFEKEEWNKYILGQQNDSRYLDERARQLRLQFSKSLQMENQQLAREQRQKNDYMNKVVYSNVPSKEFFDQFNTSSR</sequence>
<organism evidence="10 11">
    <name type="scientific">Oedothorax gibbosus</name>
    <dbReference type="NCBI Taxonomy" id="931172"/>
    <lineage>
        <taxon>Eukaryota</taxon>
        <taxon>Metazoa</taxon>
        <taxon>Ecdysozoa</taxon>
        <taxon>Arthropoda</taxon>
        <taxon>Chelicerata</taxon>
        <taxon>Arachnida</taxon>
        <taxon>Araneae</taxon>
        <taxon>Araneomorphae</taxon>
        <taxon>Entelegynae</taxon>
        <taxon>Araneoidea</taxon>
        <taxon>Linyphiidae</taxon>
        <taxon>Erigoninae</taxon>
        <taxon>Oedothorax</taxon>
    </lineage>
</organism>
<dbReference type="Pfam" id="PF05914">
    <property type="entry name" value="RIB43A"/>
    <property type="match status" value="1"/>
</dbReference>
<proteinExistence type="inferred from homology"/>
<dbReference type="InterPro" id="IPR008805">
    <property type="entry name" value="RIB43A"/>
</dbReference>
<evidence type="ECO:0000313" key="10">
    <source>
        <dbReference type="EMBL" id="KAG8187879.1"/>
    </source>
</evidence>
<dbReference type="Proteomes" id="UP000827092">
    <property type="component" value="Unassembled WGS sequence"/>
</dbReference>